<evidence type="ECO:0000256" key="10">
    <source>
        <dbReference type="RuleBase" id="RU362115"/>
    </source>
</evidence>
<comment type="function">
    <text evidence="10">Serine protease involved in intramembrane proteolysis.</text>
</comment>
<keyword evidence="8 10" id="KW-1133">Transmembrane helix</keyword>
<dbReference type="AlphaFoldDB" id="A0A1Y1UXF5"/>
<dbReference type="Gene3D" id="1.20.1540.10">
    <property type="entry name" value="Rhomboid-like"/>
    <property type="match status" value="1"/>
</dbReference>
<dbReference type="InterPro" id="IPR002610">
    <property type="entry name" value="Peptidase_S54_rhomboid-like"/>
</dbReference>
<dbReference type="InterPro" id="IPR022764">
    <property type="entry name" value="Peptidase_S54_rhomboid_dom"/>
</dbReference>
<feature type="compositionally biased region" description="Basic and acidic residues" evidence="11">
    <location>
        <begin position="52"/>
        <end position="68"/>
    </location>
</feature>
<organism evidence="13 14">
    <name type="scientific">Piromyces finnis</name>
    <dbReference type="NCBI Taxonomy" id="1754191"/>
    <lineage>
        <taxon>Eukaryota</taxon>
        <taxon>Fungi</taxon>
        <taxon>Fungi incertae sedis</taxon>
        <taxon>Chytridiomycota</taxon>
        <taxon>Chytridiomycota incertae sedis</taxon>
        <taxon>Neocallimastigomycetes</taxon>
        <taxon>Neocallimastigales</taxon>
        <taxon>Neocallimastigaceae</taxon>
        <taxon>Piromyces</taxon>
    </lineage>
</organism>
<comment type="catalytic activity">
    <reaction evidence="1 10">
        <text>Cleaves type-1 transmembrane domains using a catalytic dyad composed of serine and histidine that are contributed by different transmembrane domains.</text>
        <dbReference type="EC" id="3.4.21.105"/>
    </reaction>
</comment>
<dbReference type="Proteomes" id="UP000193719">
    <property type="component" value="Unassembled WGS sequence"/>
</dbReference>
<feature type="transmembrane region" description="Helical" evidence="10">
    <location>
        <begin position="386"/>
        <end position="406"/>
    </location>
</feature>
<evidence type="ECO:0000256" key="4">
    <source>
        <dbReference type="ARBA" id="ARBA00022670"/>
    </source>
</evidence>
<evidence type="ECO:0000256" key="8">
    <source>
        <dbReference type="ARBA" id="ARBA00022989"/>
    </source>
</evidence>
<evidence type="ECO:0000256" key="5">
    <source>
        <dbReference type="ARBA" id="ARBA00022692"/>
    </source>
</evidence>
<dbReference type="Pfam" id="PF01694">
    <property type="entry name" value="Rhomboid"/>
    <property type="match status" value="1"/>
</dbReference>
<dbReference type="PANTHER" id="PTHR22936:SF69">
    <property type="entry name" value="RHOMBOID-LIKE PROTEIN"/>
    <property type="match status" value="1"/>
</dbReference>
<evidence type="ECO:0000256" key="9">
    <source>
        <dbReference type="ARBA" id="ARBA00023136"/>
    </source>
</evidence>
<feature type="compositionally biased region" description="Polar residues" evidence="11">
    <location>
        <begin position="87"/>
        <end position="101"/>
    </location>
</feature>
<feature type="transmembrane region" description="Helical" evidence="10">
    <location>
        <begin position="360"/>
        <end position="380"/>
    </location>
</feature>
<comment type="caution">
    <text evidence="13">The sequence shown here is derived from an EMBL/GenBank/DDBJ whole genome shotgun (WGS) entry which is preliminary data.</text>
</comment>
<sequence>MSRYNRGDNYHNNNGYNRLQDENNYGGNRRDYGYRENGYRENEYRGNGYRENGYRENGYRENGYRNDNYRNNTQASSEGYRYRDNRNFNNQAPSYSNNAYSPQAVKQPPAAVTKKEQPPPNTYFDGKKQQKIKSALFNPKVREQLENQKKYKPYFIYSISAIQILIFFVSIVINFISTKQIISPIKYNFFIGPSSGVLVRMGARYIPCMYGNSTVFDCLPGTKGTLLPTEIALQPGGGTLKKSPFYCTGADVCGFGVSADAQSYNQWFRFIIPIFLHSGIIHLVFNLIFQIRAGAALEKDYGPWRMALVYFFSGIFGFLFEAKSFKNPTVGCSGSLYGLISCVLLDLVQNWKLVIHPWKDLILLLSSIVISLGFGLLPFIDNFSHIGGFVMGVLTGLIFLPSIIFSNKDEKRKQTLKIIAVFLAIALYVWVILQFYRDSKPCEWCQNLSCPKFFSSCKKKYKSN</sequence>
<feature type="transmembrane region" description="Helical" evidence="10">
    <location>
        <begin position="154"/>
        <end position="176"/>
    </location>
</feature>
<comment type="similarity">
    <text evidence="3 10">Belongs to the peptidase S54 family.</text>
</comment>
<evidence type="ECO:0000256" key="1">
    <source>
        <dbReference type="ARBA" id="ARBA00000156"/>
    </source>
</evidence>
<accession>A0A1Y1UXF5</accession>
<reference evidence="13 14" key="1">
    <citation type="submission" date="2016-08" db="EMBL/GenBank/DDBJ databases">
        <title>Genomes of anaerobic fungi encode conserved fungal cellulosomes for biomass hydrolysis.</title>
        <authorList>
            <consortium name="DOE Joint Genome Institute"/>
            <person name="Haitjema C.H."/>
            <person name="Gilmore S.P."/>
            <person name="Henske J.K."/>
            <person name="Solomon K.V."/>
            <person name="De Groot R."/>
            <person name="Kuo A."/>
            <person name="Mondo S.J."/>
            <person name="Salamov A.A."/>
            <person name="Labutti K."/>
            <person name="Zhao Z."/>
            <person name="Chiniquy J."/>
            <person name="Barry K."/>
            <person name="Brewer H.M."/>
            <person name="Purvine S.O."/>
            <person name="Wright A.T."/>
            <person name="Boxma B."/>
            <person name="Van Alen T."/>
            <person name="Hackstein J.H."/>
            <person name="Baker S.E."/>
            <person name="Grigoriev I.V."/>
            <person name="O'Malley M.A."/>
        </authorList>
    </citation>
    <scope>NUCLEOTIDE SEQUENCE [LARGE SCALE GENOMIC DNA]</scope>
    <source>
        <strain evidence="14">finn</strain>
    </source>
</reference>
<dbReference type="EMBL" id="MCFH01000059">
    <property type="protein sequence ID" value="ORX42866.1"/>
    <property type="molecule type" value="Genomic_DNA"/>
</dbReference>
<evidence type="ECO:0000256" key="11">
    <source>
        <dbReference type="SAM" id="MobiDB-lite"/>
    </source>
</evidence>
<evidence type="ECO:0000256" key="7">
    <source>
        <dbReference type="ARBA" id="ARBA00022825"/>
    </source>
</evidence>
<feature type="domain" description="Peptidase S54 rhomboid" evidence="12">
    <location>
        <begin position="265"/>
        <end position="401"/>
    </location>
</feature>
<feature type="transmembrane region" description="Helical" evidence="10">
    <location>
        <begin position="301"/>
        <end position="322"/>
    </location>
</feature>
<gene>
    <name evidence="13" type="ORF">BCR36DRAFT_586994</name>
</gene>
<evidence type="ECO:0000256" key="3">
    <source>
        <dbReference type="ARBA" id="ARBA00009045"/>
    </source>
</evidence>
<keyword evidence="4 10" id="KW-0645">Protease</keyword>
<name>A0A1Y1UXF5_9FUNG</name>
<dbReference type="GO" id="GO:0004252">
    <property type="term" value="F:serine-type endopeptidase activity"/>
    <property type="evidence" value="ECO:0007669"/>
    <property type="project" value="InterPro"/>
</dbReference>
<dbReference type="SUPFAM" id="SSF144091">
    <property type="entry name" value="Rhomboid-like"/>
    <property type="match status" value="1"/>
</dbReference>
<keyword evidence="9 10" id="KW-0472">Membrane</keyword>
<feature type="transmembrane region" description="Helical" evidence="10">
    <location>
        <begin position="418"/>
        <end position="436"/>
    </location>
</feature>
<evidence type="ECO:0000256" key="2">
    <source>
        <dbReference type="ARBA" id="ARBA00004141"/>
    </source>
</evidence>
<dbReference type="EC" id="3.4.21.105" evidence="10"/>
<feature type="transmembrane region" description="Helical" evidence="10">
    <location>
        <begin position="328"/>
        <end position="348"/>
    </location>
</feature>
<comment type="subcellular location">
    <subcellularLocation>
        <location evidence="2 10">Membrane</location>
        <topology evidence="2 10">Multi-pass membrane protein</topology>
    </subcellularLocation>
</comment>
<evidence type="ECO:0000259" key="12">
    <source>
        <dbReference type="Pfam" id="PF01694"/>
    </source>
</evidence>
<feature type="compositionally biased region" description="Basic and acidic residues" evidence="11">
    <location>
        <begin position="28"/>
        <end position="44"/>
    </location>
</feature>
<feature type="region of interest" description="Disordered" evidence="11">
    <location>
        <begin position="1"/>
        <end position="126"/>
    </location>
</feature>
<keyword evidence="5 10" id="KW-0812">Transmembrane</keyword>
<keyword evidence="6 10" id="KW-0378">Hydrolase</keyword>
<reference evidence="13 14" key="2">
    <citation type="submission" date="2016-08" db="EMBL/GenBank/DDBJ databases">
        <title>Pervasive Adenine N6-methylation of Active Genes in Fungi.</title>
        <authorList>
            <consortium name="DOE Joint Genome Institute"/>
            <person name="Mondo S.J."/>
            <person name="Dannebaum R.O."/>
            <person name="Kuo R.C."/>
            <person name="Labutti K."/>
            <person name="Haridas S."/>
            <person name="Kuo A."/>
            <person name="Salamov A."/>
            <person name="Ahrendt S.R."/>
            <person name="Lipzen A."/>
            <person name="Sullivan W."/>
            <person name="Andreopoulos W.B."/>
            <person name="Clum A."/>
            <person name="Lindquist E."/>
            <person name="Daum C."/>
            <person name="Ramamoorthy G.K."/>
            <person name="Gryganskyi A."/>
            <person name="Culley D."/>
            <person name="Magnuson J.K."/>
            <person name="James T.Y."/>
            <person name="O'Malley M.A."/>
            <person name="Stajich J.E."/>
            <person name="Spatafora J.W."/>
            <person name="Visel A."/>
            <person name="Grigoriev I.V."/>
        </authorList>
    </citation>
    <scope>NUCLEOTIDE SEQUENCE [LARGE SCALE GENOMIC DNA]</scope>
    <source>
        <strain evidence="14">finn</strain>
    </source>
</reference>
<dbReference type="GO" id="GO:0016020">
    <property type="term" value="C:membrane"/>
    <property type="evidence" value="ECO:0007669"/>
    <property type="project" value="UniProtKB-SubCell"/>
</dbReference>
<evidence type="ECO:0000256" key="6">
    <source>
        <dbReference type="ARBA" id="ARBA00022801"/>
    </source>
</evidence>
<evidence type="ECO:0000313" key="14">
    <source>
        <dbReference type="Proteomes" id="UP000193719"/>
    </source>
</evidence>
<protein>
    <recommendedName>
        <fullName evidence="10">Rhomboid-type serine protease</fullName>
        <ecNumber evidence="10">3.4.21.105</ecNumber>
    </recommendedName>
</protein>
<keyword evidence="14" id="KW-1185">Reference proteome</keyword>
<dbReference type="OrthoDB" id="2146116at2759"/>
<dbReference type="STRING" id="1754191.A0A1Y1UXF5"/>
<proteinExistence type="inferred from homology"/>
<dbReference type="PANTHER" id="PTHR22936">
    <property type="entry name" value="RHOMBOID-RELATED"/>
    <property type="match status" value="1"/>
</dbReference>
<feature type="compositionally biased region" description="Polar residues" evidence="11">
    <location>
        <begin position="10"/>
        <end position="26"/>
    </location>
</feature>
<keyword evidence="7 10" id="KW-0720">Serine protease</keyword>
<evidence type="ECO:0000313" key="13">
    <source>
        <dbReference type="EMBL" id="ORX42866.1"/>
    </source>
</evidence>
<dbReference type="InterPro" id="IPR035952">
    <property type="entry name" value="Rhomboid-like_sf"/>
</dbReference>
<dbReference type="GO" id="GO:0006508">
    <property type="term" value="P:proteolysis"/>
    <property type="evidence" value="ECO:0007669"/>
    <property type="project" value="UniProtKB-KW"/>
</dbReference>
<feature type="transmembrane region" description="Helical" evidence="10">
    <location>
        <begin position="267"/>
        <end position="289"/>
    </location>
</feature>